<gene>
    <name evidence="2" type="ORF">BRAFLDRAFT_131312</name>
</gene>
<protein>
    <submittedName>
        <fullName evidence="2">Uncharacterized protein</fullName>
    </submittedName>
</protein>
<feature type="region of interest" description="Disordered" evidence="1">
    <location>
        <begin position="1"/>
        <end position="295"/>
    </location>
</feature>
<organism>
    <name type="scientific">Branchiostoma floridae</name>
    <name type="common">Florida lancelet</name>
    <name type="synonym">Amphioxus</name>
    <dbReference type="NCBI Taxonomy" id="7739"/>
    <lineage>
        <taxon>Eukaryota</taxon>
        <taxon>Metazoa</taxon>
        <taxon>Chordata</taxon>
        <taxon>Cephalochordata</taxon>
        <taxon>Leptocardii</taxon>
        <taxon>Amphioxiformes</taxon>
        <taxon>Branchiostomatidae</taxon>
        <taxon>Branchiostoma</taxon>
    </lineage>
</organism>
<feature type="compositionally biased region" description="Basic and acidic residues" evidence="1">
    <location>
        <begin position="85"/>
        <end position="102"/>
    </location>
</feature>
<sequence length="394" mass="43568">MLHKRQQVLSESESNWDSSDEEKSSVIETPRATDAPKDMFGQKTTGDPGKTSQPKPSPRPEKQSTLGKNSTSQSGMKSGVSVFSDRGRWHDNDVDRQGKSGKDQPPYDFKGVIPPGRDQPPYDFKGVIPPGRDQPLYDIKGVIPPGRDQPPYDFKGVIPPGRDQPPYDIKGVIPPGRDQPPYDFKGVIPPGRDQPPYDIKGVIPPGRDQPPYDFKGVIPPGRDQPPYDIKGVIPPGRDQPPYDFKGVIPPGRDQPPYDIKGVIPPGRDQPPYDFKGVIPPDLAASRSSAHETSPTIPEYDAIPSYAHNCSHSVKHKESYWASDIFTQSCMLFRVQSRTNTGCHRPVRRGQEDSENLAGWLASTSGLFLEQNLQACTWSVPDAEMWSVAKEQVLA</sequence>
<dbReference type="InParanoid" id="C3ZXW0"/>
<dbReference type="STRING" id="7739.C3ZXW0"/>
<dbReference type="EMBL" id="GG666717">
    <property type="protein sequence ID" value="EEN42620.1"/>
    <property type="molecule type" value="Genomic_DNA"/>
</dbReference>
<evidence type="ECO:0000256" key="1">
    <source>
        <dbReference type="SAM" id="MobiDB-lite"/>
    </source>
</evidence>
<accession>C3ZXW0</accession>
<feature type="compositionally biased region" description="Polar residues" evidence="1">
    <location>
        <begin position="63"/>
        <end position="76"/>
    </location>
</feature>
<name>C3ZXW0_BRAFL</name>
<dbReference type="AlphaFoldDB" id="C3ZXW0"/>
<reference evidence="2" key="1">
    <citation type="journal article" date="2008" name="Nature">
        <title>The amphioxus genome and the evolution of the chordate karyotype.</title>
        <authorList>
            <consortium name="US DOE Joint Genome Institute (JGI-PGF)"/>
            <person name="Putnam N.H."/>
            <person name="Butts T."/>
            <person name="Ferrier D.E.K."/>
            <person name="Furlong R.F."/>
            <person name="Hellsten U."/>
            <person name="Kawashima T."/>
            <person name="Robinson-Rechavi M."/>
            <person name="Shoguchi E."/>
            <person name="Terry A."/>
            <person name="Yu J.-K."/>
            <person name="Benito-Gutierrez E.L."/>
            <person name="Dubchak I."/>
            <person name="Garcia-Fernandez J."/>
            <person name="Gibson-Brown J.J."/>
            <person name="Grigoriev I.V."/>
            <person name="Horton A.C."/>
            <person name="de Jong P.J."/>
            <person name="Jurka J."/>
            <person name="Kapitonov V.V."/>
            <person name="Kohara Y."/>
            <person name="Kuroki Y."/>
            <person name="Lindquist E."/>
            <person name="Lucas S."/>
            <person name="Osoegawa K."/>
            <person name="Pennacchio L.A."/>
            <person name="Salamov A.A."/>
            <person name="Satou Y."/>
            <person name="Sauka-Spengler T."/>
            <person name="Schmutz J."/>
            <person name="Shin-I T."/>
            <person name="Toyoda A."/>
            <person name="Bronner-Fraser M."/>
            <person name="Fujiyama A."/>
            <person name="Holland L.Z."/>
            <person name="Holland P.W.H."/>
            <person name="Satoh N."/>
            <person name="Rokhsar D.S."/>
        </authorList>
    </citation>
    <scope>NUCLEOTIDE SEQUENCE [LARGE SCALE GENOMIC DNA]</scope>
    <source>
        <strain evidence="2">S238N-H82</strain>
        <tissue evidence="2">Testes</tissue>
    </source>
</reference>
<evidence type="ECO:0000313" key="2">
    <source>
        <dbReference type="EMBL" id="EEN42620.1"/>
    </source>
</evidence>
<feature type="compositionally biased region" description="Polar residues" evidence="1">
    <location>
        <begin position="42"/>
        <end position="54"/>
    </location>
</feature>
<proteinExistence type="predicted"/>
<feature type="compositionally biased region" description="Polar residues" evidence="1">
    <location>
        <begin position="285"/>
        <end position="295"/>
    </location>
</feature>